<evidence type="ECO:0000256" key="1">
    <source>
        <dbReference type="ARBA" id="ARBA00004496"/>
    </source>
</evidence>
<evidence type="ECO:0000313" key="6">
    <source>
        <dbReference type="Proteomes" id="UP000250086"/>
    </source>
</evidence>
<dbReference type="RefSeq" id="WP_113744255.1">
    <property type="nucleotide sequence ID" value="NZ_UAPV01000001.1"/>
</dbReference>
<evidence type="ECO:0000256" key="2">
    <source>
        <dbReference type="ARBA" id="ARBA00022475"/>
    </source>
</evidence>
<name>A0A2X0V724_9GAMM</name>
<keyword evidence="6" id="KW-1185">Reference proteome</keyword>
<evidence type="ECO:0000256" key="4">
    <source>
        <dbReference type="ARBA" id="ARBA00023136"/>
    </source>
</evidence>
<protein>
    <submittedName>
        <fullName evidence="5">High frequency lysogenization protein HflD</fullName>
    </submittedName>
</protein>
<dbReference type="InterPro" id="IPR007451">
    <property type="entry name" value="HflD"/>
</dbReference>
<dbReference type="InterPro" id="IPR035932">
    <property type="entry name" value="HflD-like_sf"/>
</dbReference>
<dbReference type="AlphaFoldDB" id="A0A2X0V724"/>
<dbReference type="EMBL" id="UAPV01000001">
    <property type="protein sequence ID" value="SPT70149.1"/>
    <property type="molecule type" value="Genomic_DNA"/>
</dbReference>
<reference evidence="5 6" key="1">
    <citation type="submission" date="2018-06" db="EMBL/GenBank/DDBJ databases">
        <authorList>
            <consortium name="Pathogen Informatics"/>
            <person name="Doyle S."/>
        </authorList>
    </citation>
    <scope>NUCLEOTIDE SEQUENCE [LARGE SCALE GENOMIC DNA]</scope>
    <source>
        <strain evidence="5 6">NCTC13093</strain>
    </source>
</reference>
<proteinExistence type="predicted"/>
<dbReference type="Proteomes" id="UP000250086">
    <property type="component" value="Unassembled WGS sequence"/>
</dbReference>
<evidence type="ECO:0000256" key="3">
    <source>
        <dbReference type="ARBA" id="ARBA00022490"/>
    </source>
</evidence>
<organism evidence="5 6">
    <name type="scientific">Anaerobiospirillum thomasii</name>
    <dbReference type="NCBI Taxonomy" id="179995"/>
    <lineage>
        <taxon>Bacteria</taxon>
        <taxon>Pseudomonadati</taxon>
        <taxon>Pseudomonadota</taxon>
        <taxon>Gammaproteobacteria</taxon>
        <taxon>Aeromonadales</taxon>
        <taxon>Succinivibrionaceae</taxon>
        <taxon>Anaerobiospirillum</taxon>
    </lineage>
</organism>
<dbReference type="PANTHER" id="PTHR38100">
    <property type="entry name" value="HIGH FREQUENCY LYSOGENIZATION PROTEIN HFLD"/>
    <property type="match status" value="1"/>
</dbReference>
<sequence length="222" mass="25058">MSNIFNETLSLAALFQSCAQIQRIARTGQGDESAMAPVIRGLIITNPKSCEDIYKPSTLAQGYRQIPASFGFGSKEKSPDVLEITTIAFKLITLEQAIEKNQHYFNMLGQNIDKVRQSILSRHSDYENASDSEILSEDCLNEFSSLYQSIISPNFPKLVIYGAPEHLKEDSNQSKIRALLLSAIRAIVLWRQLGGRRRYLIFRRNAIIQCARDTVSSLHKFN</sequence>
<keyword evidence="4" id="KW-0472">Membrane</keyword>
<dbReference type="PANTHER" id="PTHR38100:SF1">
    <property type="entry name" value="HIGH FREQUENCY LYSOGENIZATION PROTEIN HFLD"/>
    <property type="match status" value="1"/>
</dbReference>
<dbReference type="Gene3D" id="1.10.3890.10">
    <property type="entry name" value="HflD-like"/>
    <property type="match status" value="1"/>
</dbReference>
<accession>A0A2X0V724</accession>
<gene>
    <name evidence="5" type="primary">hflD</name>
    <name evidence="5" type="ORF">NCTC13093_01554</name>
</gene>
<keyword evidence="3" id="KW-0963">Cytoplasm</keyword>
<dbReference type="Pfam" id="PF04356">
    <property type="entry name" value="DUF489"/>
    <property type="match status" value="1"/>
</dbReference>
<comment type="subcellular location">
    <subcellularLocation>
        <location evidence="1">Cytoplasm</location>
    </subcellularLocation>
</comment>
<dbReference type="GO" id="GO:0005737">
    <property type="term" value="C:cytoplasm"/>
    <property type="evidence" value="ECO:0007669"/>
    <property type="project" value="UniProtKB-SubCell"/>
</dbReference>
<dbReference type="SUPFAM" id="SSF101322">
    <property type="entry name" value="YcfC-like"/>
    <property type="match status" value="1"/>
</dbReference>
<evidence type="ECO:0000313" key="5">
    <source>
        <dbReference type="EMBL" id="SPT70149.1"/>
    </source>
</evidence>
<keyword evidence="2" id="KW-1003">Cell membrane</keyword>